<dbReference type="PANTHER" id="PTHR30329">
    <property type="entry name" value="STATOR ELEMENT OF FLAGELLAR MOTOR COMPLEX"/>
    <property type="match status" value="1"/>
</dbReference>
<feature type="domain" description="OmpA-like" evidence="3">
    <location>
        <begin position="375"/>
        <end position="499"/>
    </location>
</feature>
<dbReference type="Gene3D" id="3.30.1330.60">
    <property type="entry name" value="OmpA-like domain"/>
    <property type="match status" value="2"/>
</dbReference>
<dbReference type="InterPro" id="IPR036737">
    <property type="entry name" value="OmpA-like_sf"/>
</dbReference>
<dbReference type="Gene3D" id="1.20.920.60">
    <property type="match status" value="1"/>
</dbReference>
<feature type="domain" description="OmpA-like" evidence="3">
    <location>
        <begin position="273"/>
        <end position="383"/>
    </location>
</feature>
<dbReference type="PANTHER" id="PTHR30329:SF21">
    <property type="entry name" value="LIPOPROTEIN YIAD-RELATED"/>
    <property type="match status" value="1"/>
</dbReference>
<dbReference type="PROSITE" id="PS51123">
    <property type="entry name" value="OMPA_2"/>
    <property type="match status" value="2"/>
</dbReference>
<proteinExistence type="predicted"/>
<sequence>MRVAAATDALSRAETKAAEAENAVSEYIKSQASAFKEDARMATKVDAATAEVDQARHRLQELNEQPTAQNAWDGSANAKALGALTDRDLNEVRKFSKPPHVVRRALELVQAMLAVADGTESLPPSGTGDVQWAELQRMLARDDFIRQMLTLKPAALSARPHLLTEIGERWPSLQEAAAVAAANDARLDAKVAASMAATALDGLRKSLEEAERLLSSAIEAVERRRERDAKWREGQAERDEAARRAAQAEIERDLASRTARPPAAWLHEHHIKEDLSAVAIEFATVSASLPADASNSLAKIASELRSSVTLRLHIAGHVQPDEDARLASQRAMNVGGLLIALGVLPLQLRAKGYGARAPIGPGEKRRLGLKSLRRVTLHALAEVRTRTPCEFGPGELAPLESEAVREMVRAVAALMQLDEHKEVRLSVEGHSDDHGSAAENVRISLARANAVCRQLEGLGVDQARLVPHGFGAAFPIDDNGTEDGRQHNRRVEFLVIPTCFAAAVRSDATAASTGGRGMGEGLSSHLSNRPGVAKVLRLF</sequence>
<dbReference type="CDD" id="cd07185">
    <property type="entry name" value="OmpA_C-like"/>
    <property type="match status" value="1"/>
</dbReference>
<dbReference type="Proteomes" id="UP000037460">
    <property type="component" value="Unassembled WGS sequence"/>
</dbReference>
<dbReference type="SUPFAM" id="SSF103088">
    <property type="entry name" value="OmpA-like"/>
    <property type="match status" value="2"/>
</dbReference>
<feature type="region of interest" description="Disordered" evidence="2">
    <location>
        <begin position="225"/>
        <end position="255"/>
    </location>
</feature>
<keyword evidence="5" id="KW-1185">Reference proteome</keyword>
<dbReference type="Pfam" id="PF00691">
    <property type="entry name" value="OmpA"/>
    <property type="match status" value="2"/>
</dbReference>
<evidence type="ECO:0000313" key="5">
    <source>
        <dbReference type="Proteomes" id="UP000037460"/>
    </source>
</evidence>
<dbReference type="EMBL" id="JWZX01001158">
    <property type="protein sequence ID" value="KOO34616.1"/>
    <property type="molecule type" value="Genomic_DNA"/>
</dbReference>
<feature type="compositionally biased region" description="Basic and acidic residues" evidence="2">
    <location>
        <begin position="225"/>
        <end position="243"/>
    </location>
</feature>
<feature type="coiled-coil region" evidence="1">
    <location>
        <begin position="3"/>
        <end position="65"/>
    </location>
</feature>
<evidence type="ECO:0000256" key="1">
    <source>
        <dbReference type="SAM" id="Coils"/>
    </source>
</evidence>
<reference evidence="5" key="1">
    <citation type="journal article" date="2015" name="PLoS Genet.">
        <title>Genome Sequence and Transcriptome Analyses of Chrysochromulina tobin: Metabolic Tools for Enhanced Algal Fitness in the Prominent Order Prymnesiales (Haptophyceae).</title>
        <authorList>
            <person name="Hovde B.T."/>
            <person name="Deodato C.R."/>
            <person name="Hunsperger H.M."/>
            <person name="Ryken S.A."/>
            <person name="Yost W."/>
            <person name="Jha R.K."/>
            <person name="Patterson J."/>
            <person name="Monnat R.J. Jr."/>
            <person name="Barlow S.B."/>
            <person name="Starkenburg S.R."/>
            <person name="Cattolico R.A."/>
        </authorList>
    </citation>
    <scope>NUCLEOTIDE SEQUENCE</scope>
    <source>
        <strain evidence="5">CCMP291</strain>
    </source>
</reference>
<accession>A0A0M0K6W5</accession>
<evidence type="ECO:0000256" key="2">
    <source>
        <dbReference type="SAM" id="MobiDB-lite"/>
    </source>
</evidence>
<dbReference type="InterPro" id="IPR050330">
    <property type="entry name" value="Bact_OuterMem_StrucFunc"/>
</dbReference>
<evidence type="ECO:0000313" key="4">
    <source>
        <dbReference type="EMBL" id="KOO34616.1"/>
    </source>
</evidence>
<evidence type="ECO:0000259" key="3">
    <source>
        <dbReference type="PROSITE" id="PS51123"/>
    </source>
</evidence>
<dbReference type="OrthoDB" id="8300695at2759"/>
<keyword evidence="1" id="KW-0175">Coiled coil</keyword>
<dbReference type="InterPro" id="IPR006665">
    <property type="entry name" value="OmpA-like"/>
</dbReference>
<name>A0A0M0K6W5_9EUKA</name>
<protein>
    <submittedName>
        <fullName evidence="4">Outer membrane protein</fullName>
    </submittedName>
</protein>
<dbReference type="AlphaFoldDB" id="A0A0M0K6W5"/>
<comment type="caution">
    <text evidence="4">The sequence shown here is derived from an EMBL/GenBank/DDBJ whole genome shotgun (WGS) entry which is preliminary data.</text>
</comment>
<organism evidence="4 5">
    <name type="scientific">Chrysochromulina tobinii</name>
    <dbReference type="NCBI Taxonomy" id="1460289"/>
    <lineage>
        <taxon>Eukaryota</taxon>
        <taxon>Haptista</taxon>
        <taxon>Haptophyta</taxon>
        <taxon>Prymnesiophyceae</taxon>
        <taxon>Prymnesiales</taxon>
        <taxon>Chrysochromulinaceae</taxon>
        <taxon>Chrysochromulina</taxon>
    </lineage>
</organism>
<gene>
    <name evidence="4" type="ORF">Ctob_016415</name>
</gene>